<dbReference type="SUPFAM" id="SSF140453">
    <property type="entry name" value="EsxAB dimer-like"/>
    <property type="match status" value="1"/>
</dbReference>
<protein>
    <recommendedName>
        <fullName evidence="4">PPE family domain-containing protein</fullName>
    </recommendedName>
</protein>
<dbReference type="InterPro" id="IPR036689">
    <property type="entry name" value="ESAT-6-like_sf"/>
</dbReference>
<dbReference type="Gene3D" id="1.10.287.1060">
    <property type="entry name" value="ESAT-6-like"/>
    <property type="match status" value="1"/>
</dbReference>
<sequence>MSEREVVVILSFDRMPRGEKPPEGATGDQIKQWLANTDPGSVTGAGQTYMAASTKVDAAIGTLEEHVAKIAATWKGPDAAKARHALEMLHASGRELSTKLGLMGGALQNYAERLTETKGKVNEPVLTGQVSKTALEVEKAETDQARKALYELNKEIVNLYNVQVPHDVSYELPTVSLSSPVNPKNVTYPGGSETAIPSAGSNPSGSGPSSFAPGSTNDPSSTNPGGTDPNGSNPNGSNPNGSDPNGSNPGGSDPNGSNPGGTDPNGTNPGGTDPNGSNPGTNPGDGTVPPVIGGSDRTTTDGPAGTDPARTDAASFTPQGTPTLTPTASTFTPSPFTPSPFGTTTPVTSISPPPSIGYTPGGATPGGIPSVIGSPGIIGGQSPAAAAGARGLGGLNSGMPFMPMMGGGVGGAGEGSGLERTTYLAEDPNSWVTGHDTTDPVIG</sequence>
<proteinExistence type="predicted"/>
<reference evidence="2 3" key="1">
    <citation type="journal article" date="2021" name="ACS Chem. Biol.">
        <title>Genomic-Led Discovery of a Novel Glycopeptide Antibiotic by Nonomuraea coxensis DSM 45129.</title>
        <authorList>
            <person name="Yushchuk O."/>
            <person name="Vior N.M."/>
            <person name="Andreo-Vidal A."/>
            <person name="Berini F."/>
            <person name="Ruckert C."/>
            <person name="Busche T."/>
            <person name="Binda E."/>
            <person name="Kalinowski J."/>
            <person name="Truman A.W."/>
            <person name="Marinelli F."/>
        </authorList>
    </citation>
    <scope>NUCLEOTIDE SEQUENCE [LARGE SCALE GENOMIC DNA]</scope>
    <source>
        <strain evidence="2 3">DSM 45129</strain>
    </source>
</reference>
<feature type="compositionally biased region" description="Low complexity" evidence="1">
    <location>
        <begin position="197"/>
        <end position="215"/>
    </location>
</feature>
<dbReference type="RefSeq" id="WP_020545810.1">
    <property type="nucleotide sequence ID" value="NZ_CP068985.1"/>
</dbReference>
<gene>
    <name evidence="2" type="ORF">Nocox_05465</name>
</gene>
<dbReference type="Proteomes" id="UP000824681">
    <property type="component" value="Chromosome"/>
</dbReference>
<accession>A0ABX8TTD1</accession>
<feature type="compositionally biased region" description="Low complexity" evidence="1">
    <location>
        <begin position="321"/>
        <end position="333"/>
    </location>
</feature>
<evidence type="ECO:0000313" key="2">
    <source>
        <dbReference type="EMBL" id="QYC38720.1"/>
    </source>
</evidence>
<evidence type="ECO:0000313" key="3">
    <source>
        <dbReference type="Proteomes" id="UP000824681"/>
    </source>
</evidence>
<feature type="compositionally biased region" description="Polar residues" evidence="1">
    <location>
        <begin position="175"/>
        <end position="185"/>
    </location>
</feature>
<keyword evidence="3" id="KW-1185">Reference proteome</keyword>
<evidence type="ECO:0008006" key="4">
    <source>
        <dbReference type="Google" id="ProtNLM"/>
    </source>
</evidence>
<feature type="compositionally biased region" description="Low complexity" evidence="1">
    <location>
        <begin position="222"/>
        <end position="287"/>
    </location>
</feature>
<feature type="region of interest" description="Disordered" evidence="1">
    <location>
        <begin position="424"/>
        <end position="443"/>
    </location>
</feature>
<name>A0ABX8TTD1_9ACTN</name>
<feature type="region of interest" description="Disordered" evidence="1">
    <location>
        <begin position="174"/>
        <end position="333"/>
    </location>
</feature>
<evidence type="ECO:0000256" key="1">
    <source>
        <dbReference type="SAM" id="MobiDB-lite"/>
    </source>
</evidence>
<organism evidence="2 3">
    <name type="scientific">Nonomuraea coxensis DSM 45129</name>
    <dbReference type="NCBI Taxonomy" id="1122611"/>
    <lineage>
        <taxon>Bacteria</taxon>
        <taxon>Bacillati</taxon>
        <taxon>Actinomycetota</taxon>
        <taxon>Actinomycetes</taxon>
        <taxon>Streptosporangiales</taxon>
        <taxon>Streptosporangiaceae</taxon>
        <taxon>Nonomuraea</taxon>
    </lineage>
</organism>
<dbReference type="EMBL" id="CP068985">
    <property type="protein sequence ID" value="QYC38720.1"/>
    <property type="molecule type" value="Genomic_DNA"/>
</dbReference>